<feature type="compositionally biased region" description="Acidic residues" evidence="4">
    <location>
        <begin position="497"/>
        <end position="506"/>
    </location>
</feature>
<feature type="region of interest" description="Disordered" evidence="4">
    <location>
        <begin position="146"/>
        <end position="180"/>
    </location>
</feature>
<feature type="compositionally biased region" description="Basic and acidic residues" evidence="4">
    <location>
        <begin position="779"/>
        <end position="795"/>
    </location>
</feature>
<feature type="compositionally biased region" description="Acidic residues" evidence="4">
    <location>
        <begin position="146"/>
        <end position="156"/>
    </location>
</feature>
<feature type="compositionally biased region" description="Basic residues" evidence="4">
    <location>
        <begin position="58"/>
        <end position="78"/>
    </location>
</feature>
<evidence type="ECO:0000313" key="5">
    <source>
        <dbReference type="EMBL" id="GAV66961.1"/>
    </source>
</evidence>
<feature type="compositionally biased region" description="Basic and acidic residues" evidence="4">
    <location>
        <begin position="577"/>
        <end position="588"/>
    </location>
</feature>
<name>A0A1Q3BG42_CEPFO</name>
<feature type="compositionally biased region" description="Basic and acidic residues" evidence="4">
    <location>
        <begin position="40"/>
        <end position="50"/>
    </location>
</feature>
<proteinExistence type="predicted"/>
<reference evidence="6" key="1">
    <citation type="submission" date="2016-04" db="EMBL/GenBank/DDBJ databases">
        <title>Cephalotus genome sequencing.</title>
        <authorList>
            <person name="Fukushima K."/>
            <person name="Hasebe M."/>
            <person name="Fang X."/>
        </authorList>
    </citation>
    <scope>NUCLEOTIDE SEQUENCE [LARGE SCALE GENOMIC DNA]</scope>
    <source>
        <strain evidence="6">cv. St1</strain>
    </source>
</reference>
<dbReference type="GO" id="GO:0032040">
    <property type="term" value="C:small-subunit processome"/>
    <property type="evidence" value="ECO:0007669"/>
    <property type="project" value="InterPro"/>
</dbReference>
<evidence type="ECO:0000256" key="4">
    <source>
        <dbReference type="SAM" id="MobiDB-lite"/>
    </source>
</evidence>
<dbReference type="OrthoDB" id="277439at2759"/>
<dbReference type="AlphaFoldDB" id="A0A1Q3BG42"/>
<gene>
    <name evidence="5" type="ORF">CFOL_v3_10470</name>
</gene>
<dbReference type="Proteomes" id="UP000187406">
    <property type="component" value="Unassembled WGS sequence"/>
</dbReference>
<keyword evidence="3" id="KW-0539">Nucleus</keyword>
<comment type="subcellular location">
    <subcellularLocation>
        <location evidence="1">Nucleus</location>
        <location evidence="1">Nucleolus</location>
    </subcellularLocation>
</comment>
<feature type="region of interest" description="Disordered" evidence="4">
    <location>
        <begin position="478"/>
        <end position="517"/>
    </location>
</feature>
<feature type="compositionally biased region" description="Basic and acidic residues" evidence="4">
    <location>
        <begin position="602"/>
        <end position="617"/>
    </location>
</feature>
<dbReference type="Pfam" id="PF04615">
    <property type="entry name" value="Utp14"/>
    <property type="match status" value="1"/>
</dbReference>
<dbReference type="EMBL" id="BDDD01000511">
    <property type="protein sequence ID" value="GAV66961.1"/>
    <property type="molecule type" value="Genomic_DNA"/>
</dbReference>
<dbReference type="FunCoup" id="A0A1Q3BG42">
    <property type="interactions" value="2542"/>
</dbReference>
<sequence>MAWPYDVSEALLLVCLISMHWIHQRTKRVAGFCEIKRAMEEKKRKSRGETRNNNSSNKKTKKHPKFTKSGKREKRRGPRLPSFMRKNLDRVHLSDQVNSDEEIAVDETNDVYEYEEDLPEEESGKTSRFDRVKNYEFQLPKDFEDENVFSDDDDENGHEGGKYGEGKMRGNLDQPGDDEVEEEDYGRHARMLEGITGIPSEAFEGRIKDNKVVIAEAYPESEYNPSRDVLDGDGQITFQDLLGPLQGKSGYSKLRKRTYQMDRKSAPIHAPLPKADRERLDRQVAYDQSKKYISKWSHLVKKNREAPTVYFDEDIDLGFSTVGAIASEFEPRTEFEKEMASLVYDDNIMEAHKEDGAKLLELNKISFEDYENHSNHVAKLRSLLFRHEMKAKRIKKIKSKTYHHILKKGKLKAAFAGQQLDPEVAKEQAIKQEFKRAEERMTLKHKNKGKWAKRVFERGLNAQDAGTRGAIAEQLNQHTQLSRKQNSMKDNSSSSDDSSDDDDLDEISAGSDQDGASKLLAKAKEKTLKELEKNDEVPNSGLLTLPFMVRGLKKSEEAALEEAKLALQEYDSSLKRLNDTDGGEKSREGMASGRRVFGTAKMDGRKEVPKLENKTEVDNYYGNSESEDDLDAKENINVEKGSRKRGLQTDGNINSALLNEDPEVSQEFAFKNFNDINKKPAPKTTYEVAIFASDTWKKMKRGTEVGTNTQKSSKVSKVVELVQNNQNLEEEGDESDTDSEGQMVDGILSSGPKASYKLPSQAELIQRAFAGDDVEDDFEKDKEKILNEENPEPEKPILVPGWGEWTHVQKKKGLPSWMLNEHEHAKRKREEAVKKRKDADLKHVIVSEKLDKQVAKLHTKTLPFPFTSKDVFERSIRMPIGPEFNPATAVGALTRPNVVKRSGVIIKPIKFEEESPHAKAEGYNHSGQKRKMNKARPVVVNS</sequence>
<feature type="compositionally biased region" description="Acidic residues" evidence="4">
    <location>
        <begin position="728"/>
        <end position="739"/>
    </location>
</feature>
<protein>
    <submittedName>
        <fullName evidence="5">Utp14 domain-containing protein</fullName>
    </submittedName>
</protein>
<feature type="compositionally biased region" description="Low complexity" evidence="4">
    <location>
        <begin position="507"/>
        <end position="517"/>
    </location>
</feature>
<keyword evidence="6" id="KW-1185">Reference proteome</keyword>
<dbReference type="PANTHER" id="PTHR14150:SF12">
    <property type="entry name" value="U3 SMALL NUCLEOLAR RNA-ASSOCIATED PROTEIN 14 HOMOLOG A"/>
    <property type="match status" value="1"/>
</dbReference>
<feature type="region of interest" description="Disordered" evidence="4">
    <location>
        <begin position="724"/>
        <end position="755"/>
    </location>
</feature>
<feature type="compositionally biased region" description="Basic and acidic residues" evidence="4">
    <location>
        <begin position="157"/>
        <end position="170"/>
    </location>
</feature>
<evidence type="ECO:0000256" key="1">
    <source>
        <dbReference type="ARBA" id="ARBA00004604"/>
    </source>
</evidence>
<evidence type="ECO:0000256" key="3">
    <source>
        <dbReference type="ARBA" id="ARBA00023242"/>
    </source>
</evidence>
<dbReference type="InterPro" id="IPR006709">
    <property type="entry name" value="SSU_processome_Utp14"/>
</dbReference>
<dbReference type="PANTHER" id="PTHR14150">
    <property type="entry name" value="U3 SMALL NUCLEOLAR RNA-ASSOCIATED PROTEIN 14"/>
    <property type="match status" value="1"/>
</dbReference>
<organism evidence="5 6">
    <name type="scientific">Cephalotus follicularis</name>
    <name type="common">Albany pitcher plant</name>
    <dbReference type="NCBI Taxonomy" id="3775"/>
    <lineage>
        <taxon>Eukaryota</taxon>
        <taxon>Viridiplantae</taxon>
        <taxon>Streptophyta</taxon>
        <taxon>Embryophyta</taxon>
        <taxon>Tracheophyta</taxon>
        <taxon>Spermatophyta</taxon>
        <taxon>Magnoliopsida</taxon>
        <taxon>eudicotyledons</taxon>
        <taxon>Gunneridae</taxon>
        <taxon>Pentapetalae</taxon>
        <taxon>rosids</taxon>
        <taxon>fabids</taxon>
        <taxon>Oxalidales</taxon>
        <taxon>Cephalotaceae</taxon>
        <taxon>Cephalotus</taxon>
    </lineage>
</organism>
<accession>A0A1Q3BG42</accession>
<dbReference type="STRING" id="3775.A0A1Q3BG42"/>
<evidence type="ECO:0000256" key="2">
    <source>
        <dbReference type="ARBA" id="ARBA00022553"/>
    </source>
</evidence>
<keyword evidence="2" id="KW-0597">Phosphoprotein</keyword>
<feature type="region of interest" description="Disordered" evidence="4">
    <location>
        <begin position="40"/>
        <end position="86"/>
    </location>
</feature>
<feature type="compositionally biased region" description="Acidic residues" evidence="4">
    <location>
        <begin position="103"/>
        <end position="121"/>
    </location>
</feature>
<feature type="region of interest" description="Disordered" evidence="4">
    <location>
        <begin position="772"/>
        <end position="799"/>
    </location>
</feature>
<dbReference type="InParanoid" id="A0A1Q3BG42"/>
<dbReference type="GO" id="GO:0006364">
    <property type="term" value="P:rRNA processing"/>
    <property type="evidence" value="ECO:0007669"/>
    <property type="project" value="InterPro"/>
</dbReference>
<feature type="region of interest" description="Disordered" evidence="4">
    <location>
        <begin position="103"/>
        <end position="127"/>
    </location>
</feature>
<feature type="region of interest" description="Disordered" evidence="4">
    <location>
        <begin position="577"/>
        <end position="632"/>
    </location>
</feature>
<evidence type="ECO:0000313" key="6">
    <source>
        <dbReference type="Proteomes" id="UP000187406"/>
    </source>
</evidence>
<comment type="caution">
    <text evidence="5">The sequence shown here is derived from an EMBL/GenBank/DDBJ whole genome shotgun (WGS) entry which is preliminary data.</text>
</comment>
<feature type="region of interest" description="Disordered" evidence="4">
    <location>
        <begin position="915"/>
        <end position="942"/>
    </location>
</feature>